<gene>
    <name evidence="1" type="ORF">PUN28_003419</name>
</gene>
<name>A0AAW2GKS7_9HYME</name>
<proteinExistence type="predicted"/>
<sequence>MQPSRFPRAPFVLCNTLPVWANTRVHWTNSRARASRTAVEEFVEFFELALRAAAI</sequence>
<keyword evidence="2" id="KW-1185">Reference proteome</keyword>
<dbReference type="AlphaFoldDB" id="A0AAW2GKS7"/>
<organism evidence="1 2">
    <name type="scientific">Cardiocondyla obscurior</name>
    <dbReference type="NCBI Taxonomy" id="286306"/>
    <lineage>
        <taxon>Eukaryota</taxon>
        <taxon>Metazoa</taxon>
        <taxon>Ecdysozoa</taxon>
        <taxon>Arthropoda</taxon>
        <taxon>Hexapoda</taxon>
        <taxon>Insecta</taxon>
        <taxon>Pterygota</taxon>
        <taxon>Neoptera</taxon>
        <taxon>Endopterygota</taxon>
        <taxon>Hymenoptera</taxon>
        <taxon>Apocrita</taxon>
        <taxon>Aculeata</taxon>
        <taxon>Formicoidea</taxon>
        <taxon>Formicidae</taxon>
        <taxon>Myrmicinae</taxon>
        <taxon>Cardiocondyla</taxon>
    </lineage>
</organism>
<accession>A0AAW2GKS7</accession>
<dbReference type="EMBL" id="JADYXP020000003">
    <property type="protein sequence ID" value="KAL0128153.1"/>
    <property type="molecule type" value="Genomic_DNA"/>
</dbReference>
<protein>
    <recommendedName>
        <fullName evidence="3">LysR family transcriptional regulator</fullName>
    </recommendedName>
</protein>
<evidence type="ECO:0000313" key="1">
    <source>
        <dbReference type="EMBL" id="KAL0128153.1"/>
    </source>
</evidence>
<dbReference type="Proteomes" id="UP001430953">
    <property type="component" value="Unassembled WGS sequence"/>
</dbReference>
<evidence type="ECO:0000313" key="2">
    <source>
        <dbReference type="Proteomes" id="UP001430953"/>
    </source>
</evidence>
<reference evidence="1 2" key="1">
    <citation type="submission" date="2023-03" db="EMBL/GenBank/DDBJ databases">
        <title>High recombination rates correlate with genetic variation in Cardiocondyla obscurior ants.</title>
        <authorList>
            <person name="Errbii M."/>
        </authorList>
    </citation>
    <scope>NUCLEOTIDE SEQUENCE [LARGE SCALE GENOMIC DNA]</scope>
    <source>
        <strain evidence="1">Alpha-2009</strain>
        <tissue evidence="1">Whole body</tissue>
    </source>
</reference>
<comment type="caution">
    <text evidence="1">The sequence shown here is derived from an EMBL/GenBank/DDBJ whole genome shotgun (WGS) entry which is preliminary data.</text>
</comment>
<evidence type="ECO:0008006" key="3">
    <source>
        <dbReference type="Google" id="ProtNLM"/>
    </source>
</evidence>